<dbReference type="Gene3D" id="1.10.510.10">
    <property type="entry name" value="Transferase(Phosphotransferase) domain 1"/>
    <property type="match status" value="1"/>
</dbReference>
<gene>
    <name evidence="1" type="ORF">KI387_020815</name>
</gene>
<reference evidence="1 2" key="1">
    <citation type="journal article" date="2021" name="Nat. Plants">
        <title>The Taxus genome provides insights into paclitaxel biosynthesis.</title>
        <authorList>
            <person name="Xiong X."/>
            <person name="Gou J."/>
            <person name="Liao Q."/>
            <person name="Li Y."/>
            <person name="Zhou Q."/>
            <person name="Bi G."/>
            <person name="Li C."/>
            <person name="Du R."/>
            <person name="Wang X."/>
            <person name="Sun T."/>
            <person name="Guo L."/>
            <person name="Liang H."/>
            <person name="Lu P."/>
            <person name="Wu Y."/>
            <person name="Zhang Z."/>
            <person name="Ro D.K."/>
            <person name="Shang Y."/>
            <person name="Huang S."/>
            <person name="Yan J."/>
        </authorList>
    </citation>
    <scope>NUCLEOTIDE SEQUENCE [LARGE SCALE GENOMIC DNA]</scope>
    <source>
        <strain evidence="1">Ta-2019</strain>
    </source>
</reference>
<evidence type="ECO:0008006" key="3">
    <source>
        <dbReference type="Google" id="ProtNLM"/>
    </source>
</evidence>
<keyword evidence="2" id="KW-1185">Reference proteome</keyword>
<accession>A0AA38G9M2</accession>
<dbReference type="EMBL" id="JAHRHJ020000004">
    <property type="protein sequence ID" value="KAH9319046.1"/>
    <property type="molecule type" value="Genomic_DNA"/>
</dbReference>
<evidence type="ECO:0000313" key="1">
    <source>
        <dbReference type="EMBL" id="KAH9319046.1"/>
    </source>
</evidence>
<sequence>YGMGGRISTKGDVYSYGVLVLETLTEKSPTDSMFASGLTLPSWVSDSFPNRLRDVVAP</sequence>
<dbReference type="AlphaFoldDB" id="A0AA38G9M2"/>
<comment type="caution">
    <text evidence="1">The sequence shown here is derived from an EMBL/GenBank/DDBJ whole genome shotgun (WGS) entry which is preliminary data.</text>
</comment>
<organism evidence="1 2">
    <name type="scientific">Taxus chinensis</name>
    <name type="common">Chinese yew</name>
    <name type="synonym">Taxus wallichiana var. chinensis</name>
    <dbReference type="NCBI Taxonomy" id="29808"/>
    <lineage>
        <taxon>Eukaryota</taxon>
        <taxon>Viridiplantae</taxon>
        <taxon>Streptophyta</taxon>
        <taxon>Embryophyta</taxon>
        <taxon>Tracheophyta</taxon>
        <taxon>Spermatophyta</taxon>
        <taxon>Pinopsida</taxon>
        <taxon>Pinidae</taxon>
        <taxon>Conifers II</taxon>
        <taxon>Cupressales</taxon>
        <taxon>Taxaceae</taxon>
        <taxon>Taxus</taxon>
    </lineage>
</organism>
<protein>
    <recommendedName>
        <fullName evidence="3">Serine-threonine/tyrosine-protein kinase catalytic domain-containing protein</fullName>
    </recommendedName>
</protein>
<dbReference type="PANTHER" id="PTHR48055">
    <property type="entry name" value="LEUCINE-RICH REPEAT RECEPTOR PROTEIN KINASE EMS1"/>
    <property type="match status" value="1"/>
</dbReference>
<dbReference type="PANTHER" id="PTHR48055:SF55">
    <property type="entry name" value="PROTEIN KINASE DOMAIN-CONTAINING PROTEIN"/>
    <property type="match status" value="1"/>
</dbReference>
<name>A0AA38G9M2_TAXCH</name>
<evidence type="ECO:0000313" key="2">
    <source>
        <dbReference type="Proteomes" id="UP000824469"/>
    </source>
</evidence>
<dbReference type="OMA" id="KFRPEYG"/>
<feature type="non-terminal residue" evidence="1">
    <location>
        <position position="58"/>
    </location>
</feature>
<dbReference type="SUPFAM" id="SSF56112">
    <property type="entry name" value="Protein kinase-like (PK-like)"/>
    <property type="match status" value="1"/>
</dbReference>
<dbReference type="InterPro" id="IPR051564">
    <property type="entry name" value="LRR_receptor-like_kinase"/>
</dbReference>
<proteinExistence type="predicted"/>
<feature type="non-terminal residue" evidence="1">
    <location>
        <position position="1"/>
    </location>
</feature>
<dbReference type="GO" id="GO:0016020">
    <property type="term" value="C:membrane"/>
    <property type="evidence" value="ECO:0007669"/>
    <property type="project" value="TreeGrafter"/>
</dbReference>
<dbReference type="InterPro" id="IPR011009">
    <property type="entry name" value="Kinase-like_dom_sf"/>
</dbReference>
<dbReference type="Proteomes" id="UP000824469">
    <property type="component" value="Unassembled WGS sequence"/>
</dbReference>